<sequence>RLSIVTKPLLSSRSFPTRTLSDHLQPGKGKRTHHFGGATEQKDEKHIIAKGEKYIEANACEDRT</sequence>
<keyword evidence="3" id="KW-1185">Reference proteome</keyword>
<evidence type="ECO:0000256" key="1">
    <source>
        <dbReference type="SAM" id="MobiDB-lite"/>
    </source>
</evidence>
<organism evidence="2 3">
    <name type="scientific">Anopheles atroparvus</name>
    <name type="common">European mosquito</name>
    <dbReference type="NCBI Taxonomy" id="41427"/>
    <lineage>
        <taxon>Eukaryota</taxon>
        <taxon>Metazoa</taxon>
        <taxon>Ecdysozoa</taxon>
        <taxon>Arthropoda</taxon>
        <taxon>Hexapoda</taxon>
        <taxon>Insecta</taxon>
        <taxon>Pterygota</taxon>
        <taxon>Neoptera</taxon>
        <taxon>Endopterygota</taxon>
        <taxon>Diptera</taxon>
        <taxon>Nematocera</taxon>
        <taxon>Culicoidea</taxon>
        <taxon>Culicidae</taxon>
        <taxon>Anophelinae</taxon>
        <taxon>Anopheles</taxon>
    </lineage>
</organism>
<dbReference type="EnsemblMetazoa" id="ENSAATROPT015165">
    <property type="protein sequence ID" value="ENSAATROPP013635"/>
    <property type="gene ID" value="ENSAATROPG012343"/>
</dbReference>
<dbReference type="Proteomes" id="UP000075880">
    <property type="component" value="Unassembled WGS sequence"/>
</dbReference>
<dbReference type="AlphaFoldDB" id="A0AAG5DRQ3"/>
<evidence type="ECO:0000313" key="2">
    <source>
        <dbReference type="EnsemblMetazoa" id="ENSAATROPP013635"/>
    </source>
</evidence>
<name>A0AAG5DRQ3_ANOAO</name>
<reference evidence="2" key="1">
    <citation type="submission" date="2024-04" db="UniProtKB">
        <authorList>
            <consortium name="EnsemblMetazoa"/>
        </authorList>
    </citation>
    <scope>IDENTIFICATION</scope>
    <source>
        <strain evidence="2">EBRO</strain>
    </source>
</reference>
<proteinExistence type="predicted"/>
<feature type="region of interest" description="Disordered" evidence="1">
    <location>
        <begin position="16"/>
        <end position="42"/>
    </location>
</feature>
<protein>
    <submittedName>
        <fullName evidence="2">Uncharacterized protein</fullName>
    </submittedName>
</protein>
<accession>A0AAG5DRQ3</accession>
<evidence type="ECO:0000313" key="3">
    <source>
        <dbReference type="Proteomes" id="UP000075880"/>
    </source>
</evidence>